<evidence type="ECO:0000313" key="12">
    <source>
        <dbReference type="Proteomes" id="UP000317494"/>
    </source>
</evidence>
<evidence type="ECO:0000256" key="2">
    <source>
        <dbReference type="ARBA" id="ARBA00004604"/>
    </source>
</evidence>
<dbReference type="GO" id="GO:0034511">
    <property type="term" value="F:U3 snoRNA binding"/>
    <property type="evidence" value="ECO:0007669"/>
    <property type="project" value="InterPro"/>
</dbReference>
<feature type="compositionally biased region" description="Acidic residues" evidence="7">
    <location>
        <begin position="36"/>
        <end position="46"/>
    </location>
</feature>
<reference evidence="12 13" key="1">
    <citation type="journal article" date="2019" name="Sci. Rep.">
        <title>Comparative genomics of chytrid fungi reveal insights into the obligate biotrophic and pathogenic lifestyle of Synchytrium endobioticum.</title>
        <authorList>
            <person name="van de Vossenberg B.T.L.H."/>
            <person name="Warris S."/>
            <person name="Nguyen H.D.T."/>
            <person name="van Gent-Pelzer M.P.E."/>
            <person name="Joly D.L."/>
            <person name="van de Geest H.C."/>
            <person name="Bonants P.J.M."/>
            <person name="Smith D.S."/>
            <person name="Levesque C.A."/>
            <person name="van der Lee T.A.J."/>
        </authorList>
    </citation>
    <scope>NUCLEOTIDE SEQUENCE [LARGE SCALE GENOMIC DNA]</scope>
    <source>
        <strain evidence="10 13">LEV6574</strain>
        <strain evidence="11 12">MB42</strain>
    </source>
</reference>
<feature type="region of interest" description="Disordered" evidence="7">
    <location>
        <begin position="1"/>
        <end position="53"/>
    </location>
</feature>
<evidence type="ECO:0000256" key="6">
    <source>
        <dbReference type="RuleBase" id="RU365070"/>
    </source>
</evidence>
<feature type="domain" description="UTP25 NTP hydrolase-like" evidence="9">
    <location>
        <begin position="152"/>
        <end position="403"/>
    </location>
</feature>
<evidence type="ECO:0000256" key="1">
    <source>
        <dbReference type="ARBA" id="ARBA00002883"/>
    </source>
</evidence>
<evidence type="ECO:0000256" key="5">
    <source>
        <dbReference type="ARBA" id="ARBA00023242"/>
    </source>
</evidence>
<evidence type="ECO:0000256" key="4">
    <source>
        <dbReference type="ARBA" id="ARBA00015422"/>
    </source>
</evidence>
<evidence type="ECO:0000256" key="3">
    <source>
        <dbReference type="ARBA" id="ARBA00009223"/>
    </source>
</evidence>
<organism evidence="11 12">
    <name type="scientific">Synchytrium endobioticum</name>
    <dbReference type="NCBI Taxonomy" id="286115"/>
    <lineage>
        <taxon>Eukaryota</taxon>
        <taxon>Fungi</taxon>
        <taxon>Fungi incertae sedis</taxon>
        <taxon>Chytridiomycota</taxon>
        <taxon>Chytridiomycota incertae sedis</taxon>
        <taxon>Chytridiomycetes</taxon>
        <taxon>Synchytriales</taxon>
        <taxon>Synchytriaceae</taxon>
        <taxon>Synchytrium</taxon>
    </lineage>
</organism>
<evidence type="ECO:0000259" key="9">
    <source>
        <dbReference type="Pfam" id="PF22916"/>
    </source>
</evidence>
<dbReference type="VEuPathDB" id="FungiDB:SeMB42_g02740"/>
<proteinExistence type="inferred from homology"/>
<accession>A0A507DCS7</accession>
<dbReference type="Proteomes" id="UP000320475">
    <property type="component" value="Unassembled WGS sequence"/>
</dbReference>
<dbReference type="Pfam" id="PF06862">
    <property type="entry name" value="Utp25_C"/>
    <property type="match status" value="1"/>
</dbReference>
<dbReference type="PANTHER" id="PTHR12933">
    <property type="entry name" value="ORF PROTEIN-RELATED"/>
    <property type="match status" value="1"/>
</dbReference>
<evidence type="ECO:0000256" key="7">
    <source>
        <dbReference type="SAM" id="MobiDB-lite"/>
    </source>
</evidence>
<keyword evidence="6" id="KW-0687">Ribonucleoprotein</keyword>
<dbReference type="GO" id="GO:0032040">
    <property type="term" value="C:small-subunit processome"/>
    <property type="evidence" value="ECO:0007669"/>
    <property type="project" value="TreeGrafter"/>
</dbReference>
<dbReference type="InterPro" id="IPR010678">
    <property type="entry name" value="UTP25"/>
</dbReference>
<name>A0A507DCS7_9FUNG</name>
<feature type="compositionally biased region" description="Basic residues" evidence="7">
    <location>
        <begin position="1"/>
        <end position="11"/>
    </location>
</feature>
<dbReference type="InterPro" id="IPR053939">
    <property type="entry name" value="UTP25_C"/>
</dbReference>
<dbReference type="Proteomes" id="UP000317494">
    <property type="component" value="Unassembled WGS sequence"/>
</dbReference>
<comment type="caution">
    <text evidence="11">The sequence shown here is derived from an EMBL/GenBank/DDBJ whole genome shotgun (WGS) entry which is preliminary data.</text>
</comment>
<keyword evidence="6" id="KW-0690">Ribosome biogenesis</keyword>
<keyword evidence="5 6" id="KW-0539">Nucleus</keyword>
<dbReference type="OrthoDB" id="10264378at2759"/>
<dbReference type="GO" id="GO:0019843">
    <property type="term" value="F:rRNA binding"/>
    <property type="evidence" value="ECO:0007669"/>
    <property type="project" value="TreeGrafter"/>
</dbReference>
<comment type="similarity">
    <text evidence="3 6">Belongs to the UTP25 family.</text>
</comment>
<gene>
    <name evidence="10" type="ORF">SeLEV6574_g05367</name>
    <name evidence="11" type="ORF">SeMB42_g02740</name>
</gene>
<dbReference type="AlphaFoldDB" id="A0A507DCS7"/>
<feature type="domain" description="UTP25 C-terminal" evidence="8">
    <location>
        <begin position="417"/>
        <end position="589"/>
    </location>
</feature>
<dbReference type="Gene3D" id="3.40.50.300">
    <property type="entry name" value="P-loop containing nucleotide triphosphate hydrolases"/>
    <property type="match status" value="1"/>
</dbReference>
<protein>
    <recommendedName>
        <fullName evidence="4 6">U3 small nucleolar RNA-associated protein 25</fullName>
        <shortName evidence="6">U3 snoRNA-associated protein 25</shortName>
    </recommendedName>
</protein>
<comment type="function">
    <text evidence="1 6">DEAD-box RNA helicase-like protein required for pre-18S rRNA processing, specifically at sites A0, A1, and A2.</text>
</comment>
<dbReference type="InterPro" id="IPR053940">
    <property type="entry name" value="UTP25_NTPase-like"/>
</dbReference>
<dbReference type="Pfam" id="PF22916">
    <property type="entry name" value="UTP25_NTPase-like"/>
    <property type="match status" value="1"/>
</dbReference>
<evidence type="ECO:0000259" key="8">
    <source>
        <dbReference type="Pfam" id="PF06862"/>
    </source>
</evidence>
<dbReference type="EMBL" id="QEAM01000249">
    <property type="protein sequence ID" value="TPX42864.1"/>
    <property type="molecule type" value="Genomic_DNA"/>
</dbReference>
<dbReference type="EMBL" id="QEAN01000088">
    <property type="protein sequence ID" value="TPX49105.1"/>
    <property type="molecule type" value="Genomic_DNA"/>
</dbReference>
<sequence>MALAKKLKRKPASSDDAVRSANGKKPKKADPVKTDSEDDHADEDAPIADNAKNPYDAHFGENIQVLDELIASVQARKYSLSDMELPELHLVIRYIPDTNASLLTASDTWNSLSDFSIKHRLYEPWQKLNSSVVNSNPFSPLQLALYRLFSQYSDLLFTDATYLNRAAYRNMYCLHALNHVCITRDRVLKNNARQATHTDLRDQGFTRPKVLILAPFRNSAYMIIQNLIALAGASQKENMKRFVDEFGPGEEIPERKSKKPDDFIATFEGNVDDCFRIGIKLNRKSVKLFSPLYAADIIVASPLGMRLPYGDDQDDAVDFLSSIEIVIADEVDTFLMQNWDHVVNVFENLNKTPKKPHDCDFSRIKLWYLDDKAKYLRQTLFFSSFVTPEINSLFNSGQNIAGKYRTKHVLNGVAGMVELEIPQVFLRIPLSSVSEADDARFNYFVTSILPSIHRNLQPQTLIMIPSYFDFVRIRNHLSSVSVAFAGLSEYTSKSKVSRERALFFQGHLKVLLYTERIHFFHRYNLKGVQHIVFYSLPDHVEFYHELLNMMEDKGGTVSVLYSKYDVLKLERVVGTRVAQDIMEDPVDKYLLEM</sequence>
<evidence type="ECO:0000313" key="11">
    <source>
        <dbReference type="EMBL" id="TPX49105.1"/>
    </source>
</evidence>
<dbReference type="GO" id="GO:0000462">
    <property type="term" value="P:maturation of SSU-rRNA from tricistronic rRNA transcript (SSU-rRNA, 5.8S rRNA, LSU-rRNA)"/>
    <property type="evidence" value="ECO:0007669"/>
    <property type="project" value="TreeGrafter"/>
</dbReference>
<comment type="subunit">
    <text evidence="6">Component of the ribosomal small subunit (SSU) processome composed of at least 40 protein subunits and snoRNA U3.</text>
</comment>
<evidence type="ECO:0000313" key="10">
    <source>
        <dbReference type="EMBL" id="TPX42864.1"/>
    </source>
</evidence>
<dbReference type="STRING" id="286115.A0A507DCS7"/>
<evidence type="ECO:0000313" key="13">
    <source>
        <dbReference type="Proteomes" id="UP000320475"/>
    </source>
</evidence>
<keyword evidence="6" id="KW-0698">rRNA processing</keyword>
<dbReference type="PANTHER" id="PTHR12933:SF0">
    <property type="entry name" value="U3 SMALL NUCLEOLAR RNA-ASSOCIATED PROTEIN 25 HOMOLOG"/>
    <property type="match status" value="1"/>
</dbReference>
<keyword evidence="12" id="KW-1185">Reference proteome</keyword>
<comment type="subcellular location">
    <subcellularLocation>
        <location evidence="2 6">Nucleus</location>
        <location evidence="2 6">Nucleolus</location>
    </subcellularLocation>
</comment>
<dbReference type="InterPro" id="IPR027417">
    <property type="entry name" value="P-loop_NTPase"/>
</dbReference>